<dbReference type="InterPro" id="IPR036259">
    <property type="entry name" value="MFS_trans_sf"/>
</dbReference>
<feature type="transmembrane region" description="Helical" evidence="6">
    <location>
        <begin position="112"/>
        <end position="130"/>
    </location>
</feature>
<evidence type="ECO:0000313" key="8">
    <source>
        <dbReference type="EMBL" id="EEN79403.1"/>
    </source>
</evidence>
<evidence type="ECO:0000256" key="1">
    <source>
        <dbReference type="ARBA" id="ARBA00004651"/>
    </source>
</evidence>
<dbReference type="Proteomes" id="UP000004525">
    <property type="component" value="Unassembled WGS sequence"/>
</dbReference>
<dbReference type="AlphaFoldDB" id="C2JZQ6"/>
<dbReference type="PRINTS" id="PR01036">
    <property type="entry name" value="TCRTETB"/>
</dbReference>
<reference evidence="8" key="1">
    <citation type="submission" date="2009-01" db="EMBL/GenBank/DDBJ databases">
        <authorList>
            <person name="Qin X."/>
            <person name="Bachman B."/>
            <person name="Battles P."/>
            <person name="Bell A."/>
            <person name="Bess C."/>
            <person name="Bickham C."/>
            <person name="Chaboub L."/>
            <person name="Chen D."/>
            <person name="Coyle M."/>
            <person name="Deiros D.R."/>
            <person name="Dinh H."/>
            <person name="Forbes L."/>
            <person name="Fowler G."/>
            <person name="Francisco L."/>
            <person name="Fu Q."/>
            <person name="Gubbala S."/>
            <person name="Hale W."/>
            <person name="Han Y."/>
            <person name="Hemphill L."/>
            <person name="Highlander S.K."/>
            <person name="Hirani K."/>
            <person name="Hogues M."/>
            <person name="Jackson L."/>
            <person name="Jakkamsetti A."/>
            <person name="Javaid M."/>
            <person name="Jiang H."/>
            <person name="Korchina V."/>
            <person name="Kovar C."/>
            <person name="Lara F."/>
            <person name="Lee S."/>
            <person name="Mata R."/>
            <person name="Mathew T."/>
            <person name="Moen C."/>
            <person name="Morales K."/>
            <person name="Munidasa M."/>
            <person name="Nazareth L."/>
            <person name="Ngo R."/>
            <person name="Nguyen L."/>
            <person name="Okwuonu G."/>
            <person name="Ongeri F."/>
            <person name="Patil S."/>
            <person name="Petrosino J."/>
            <person name="Pham C."/>
            <person name="Pham P."/>
            <person name="Pu L.-L."/>
            <person name="Puazo M."/>
            <person name="Raj R."/>
            <person name="Reid J."/>
            <person name="Rouhana J."/>
            <person name="Saada N."/>
            <person name="Shang Y."/>
            <person name="Simmons D."/>
            <person name="Thornton R."/>
            <person name="Warren J."/>
            <person name="Weissenberger G."/>
            <person name="Zhang J."/>
            <person name="Zhang L."/>
            <person name="Zhou C."/>
            <person name="Zhu D."/>
            <person name="Muzny D."/>
            <person name="Worley K."/>
            <person name="Gibbs R."/>
        </authorList>
    </citation>
    <scope>NUCLEOTIDE SEQUENCE [LARGE SCALE GENOMIC DNA]</scope>
    <source>
        <strain evidence="8">LMS2-1</strain>
    </source>
</reference>
<evidence type="ECO:0000256" key="4">
    <source>
        <dbReference type="ARBA" id="ARBA00022989"/>
    </source>
</evidence>
<feature type="transmembrane region" description="Helical" evidence="6">
    <location>
        <begin position="142"/>
        <end position="166"/>
    </location>
</feature>
<gene>
    <name evidence="8" type="ORF">HMPREF0539_2391</name>
</gene>
<name>C2JZQ6_LACRM</name>
<comment type="caution">
    <text evidence="8">The sequence shown here is derived from an EMBL/GenBank/DDBJ whole genome shotgun (WGS) entry which is preliminary data.</text>
</comment>
<dbReference type="Pfam" id="PF07690">
    <property type="entry name" value="MFS_1"/>
    <property type="match status" value="1"/>
</dbReference>
<dbReference type="PANTHER" id="PTHR42718:SF9">
    <property type="entry name" value="MAJOR FACILITATOR SUPERFAMILY MULTIDRUG TRANSPORTER MFSC"/>
    <property type="match status" value="1"/>
</dbReference>
<feature type="transmembrane region" description="Helical" evidence="6">
    <location>
        <begin position="83"/>
        <end position="106"/>
    </location>
</feature>
<dbReference type="PANTHER" id="PTHR42718">
    <property type="entry name" value="MAJOR FACILITATOR SUPERFAMILY MULTIDRUG TRANSPORTER MFSC"/>
    <property type="match status" value="1"/>
</dbReference>
<dbReference type="HOGENOM" id="CLU_737297_0_0_9"/>
<evidence type="ECO:0000259" key="7">
    <source>
        <dbReference type="PROSITE" id="PS50850"/>
    </source>
</evidence>
<dbReference type="InterPro" id="IPR011701">
    <property type="entry name" value="MFS"/>
</dbReference>
<protein>
    <submittedName>
        <fullName evidence="8">Transporter, major facilitator family protein</fullName>
    </submittedName>
</protein>
<dbReference type="CDD" id="cd17321">
    <property type="entry name" value="MFS_MMR_MDR_like"/>
    <property type="match status" value="1"/>
</dbReference>
<keyword evidence="9" id="KW-1185">Reference proteome</keyword>
<dbReference type="Gene3D" id="1.20.1720.10">
    <property type="entry name" value="Multidrug resistance protein D"/>
    <property type="match status" value="1"/>
</dbReference>
<feature type="transmembrane region" description="Helical" evidence="6">
    <location>
        <begin position="213"/>
        <end position="231"/>
    </location>
</feature>
<dbReference type="InterPro" id="IPR020846">
    <property type="entry name" value="MFS_dom"/>
</dbReference>
<feature type="domain" description="Major facilitator superfamily (MFS) profile" evidence="7">
    <location>
        <begin position="18"/>
        <end position="375"/>
    </location>
</feature>
<dbReference type="GO" id="GO:0022857">
    <property type="term" value="F:transmembrane transporter activity"/>
    <property type="evidence" value="ECO:0007669"/>
    <property type="project" value="InterPro"/>
</dbReference>
<dbReference type="GO" id="GO:0005886">
    <property type="term" value="C:plasma membrane"/>
    <property type="evidence" value="ECO:0007669"/>
    <property type="project" value="UniProtKB-SubCell"/>
</dbReference>
<keyword evidence="4 6" id="KW-1133">Transmembrane helix</keyword>
<feature type="transmembrane region" description="Helical" evidence="6">
    <location>
        <begin position="276"/>
        <end position="301"/>
    </location>
</feature>
<organism evidence="8 9">
    <name type="scientific">Lacticaseibacillus rhamnosus (strain LMS2-1)</name>
    <dbReference type="NCBI Taxonomy" id="525361"/>
    <lineage>
        <taxon>Bacteria</taxon>
        <taxon>Bacillati</taxon>
        <taxon>Bacillota</taxon>
        <taxon>Bacilli</taxon>
        <taxon>Lactobacillales</taxon>
        <taxon>Lactobacillaceae</taxon>
        <taxon>Lacticaseibacillus</taxon>
    </lineage>
</organism>
<dbReference type="PROSITE" id="PS50850">
    <property type="entry name" value="MFS"/>
    <property type="match status" value="1"/>
</dbReference>
<proteinExistence type="predicted"/>
<evidence type="ECO:0000256" key="2">
    <source>
        <dbReference type="ARBA" id="ARBA00022448"/>
    </source>
</evidence>
<dbReference type="SUPFAM" id="SSF103473">
    <property type="entry name" value="MFS general substrate transporter"/>
    <property type="match status" value="1"/>
</dbReference>
<keyword evidence="2" id="KW-0813">Transport</keyword>
<accession>C2JZQ6</accession>
<comment type="subcellular location">
    <subcellularLocation>
        <location evidence="1">Cell membrane</location>
        <topology evidence="1">Multi-pass membrane protein</topology>
    </subcellularLocation>
</comment>
<evidence type="ECO:0000256" key="5">
    <source>
        <dbReference type="ARBA" id="ARBA00023136"/>
    </source>
</evidence>
<evidence type="ECO:0000256" key="3">
    <source>
        <dbReference type="ARBA" id="ARBA00022692"/>
    </source>
</evidence>
<feature type="transmembrane region" description="Helical" evidence="6">
    <location>
        <begin position="172"/>
        <end position="192"/>
    </location>
</feature>
<keyword evidence="3 6" id="KW-0812">Transmembrane</keyword>
<feature type="transmembrane region" description="Helical" evidence="6">
    <location>
        <begin position="48"/>
        <end position="71"/>
    </location>
</feature>
<keyword evidence="5 6" id="KW-0472">Membrane</keyword>
<feature type="transmembrane region" description="Helical" evidence="6">
    <location>
        <begin position="237"/>
        <end position="256"/>
    </location>
</feature>
<sequence length="375" mass="40816">MRKGVGALAMARVQRIKILIVLGLMSLLTALSGSSTNLAMPKISEDLMISSSAATWIVSIGLITTAVLLVMFGHIGDLVSKNLVFLLGEVVFIVGSLLTGIAPTYFTIMAGRVVQAVGSAMIMANSMGIISEYFPDATRAEALAVISMFISIGSISGPAFGGILITWASWRWIYLFNVPVGIFIVLAGMRVLPLRRPEPGEIKRVWQQANWTGQNLFTGGMILMFASGYWLQQPTQFWLGTGVLAGGIFLTVLAFVQDQQARSPWIAPVIMHNADYLISVSVLLIVMLVNSVSNILLPFYLQSYGGNLSIFKRVTDDATKCHDVGDHAICRLVGRSLESVLFNDFRLISVNHLASRICQLSSQNHYGTDYLADYG</sequence>
<dbReference type="EMBL" id="ACIZ01000099">
    <property type="protein sequence ID" value="EEN79403.1"/>
    <property type="molecule type" value="Genomic_DNA"/>
</dbReference>
<evidence type="ECO:0000313" key="9">
    <source>
        <dbReference type="Proteomes" id="UP000004525"/>
    </source>
</evidence>
<evidence type="ECO:0000256" key="6">
    <source>
        <dbReference type="SAM" id="Phobius"/>
    </source>
</evidence>